<feature type="domain" description="IPT/TIG" evidence="1">
    <location>
        <begin position="397"/>
        <end position="471"/>
    </location>
</feature>
<dbReference type="EMBL" id="GG663737">
    <property type="protein sequence ID" value="EEH58930.1"/>
    <property type="molecule type" value="Genomic_DNA"/>
</dbReference>
<sequence>MPASVSSAAGGVVRILGDDLHAAARVMFDARSVAAIAVSSTMLLLEAPGRLDARELSSTVAITLTSMGAVSGTSNASDATAAPTATLALALAAPRVATKITPTRGVSGGGVRATLVVSPPITGEGAAAQAIACWFGSSGPIAARLTSGGGVECVTPGKGAGDVDVAAAAHPGLVATSVHRAERSGVSFSVHAESEASVAAVLLRATALAAYGGDAEVWTPFTADPASSSVLFGADPTRAKLSGDGEGVRTLSVPARPEGGFVPISLDVDGVNGGETPFAQIEIAAAPVAGTLSPATTPSAGGGVLFLSGKNLRRAASHVVAAAFSSSQGAGAGVSAYGADIRAVSSAVASLEAPSMPPGAASLSLTVHVASSSSSAAAVATAGGATLSIGVLPGADISSMSPSTGPSSPGASGGAHTIVITGRGFLDTGSASCRVGSVGPLRAVVSSAGELSCDVPALTPRGYPVEVSFNRRDYTRAATLPETIPEIVDVNAPNATADEWSYFRGLVESAKRGEFDEAMIIAQNIYGFHVEASRDAAVDVVDKTIYWTAIAPPTAVTAVMPSAVSAAAVGGASVTIIGAGFARDGVAAPCGGGVVTVDTRAELAIVSVAGGVRAPS</sequence>
<gene>
    <name evidence="2" type="ORF">MICPUCDRAFT_62277</name>
</gene>
<organism evidence="3">
    <name type="scientific">Micromonas pusilla (strain CCMP1545)</name>
    <name type="common">Picoplanktonic green alga</name>
    <dbReference type="NCBI Taxonomy" id="564608"/>
    <lineage>
        <taxon>Eukaryota</taxon>
        <taxon>Viridiplantae</taxon>
        <taxon>Chlorophyta</taxon>
        <taxon>Mamiellophyceae</taxon>
        <taxon>Mamiellales</taxon>
        <taxon>Mamiellaceae</taxon>
        <taxon>Micromonas</taxon>
    </lineage>
</organism>
<dbReference type="GeneID" id="9682724"/>
<dbReference type="KEGG" id="mpp:MICPUCDRAFT_62277"/>
<dbReference type="SUPFAM" id="SSF81296">
    <property type="entry name" value="E set domains"/>
    <property type="match status" value="1"/>
</dbReference>
<dbReference type="Proteomes" id="UP000001876">
    <property type="component" value="Unassembled WGS sequence"/>
</dbReference>
<dbReference type="RefSeq" id="XP_003057285.1">
    <property type="nucleotide sequence ID" value="XM_003057239.1"/>
</dbReference>
<dbReference type="AlphaFoldDB" id="C1MLV5"/>
<evidence type="ECO:0000313" key="2">
    <source>
        <dbReference type="EMBL" id="EEH58930.1"/>
    </source>
</evidence>
<dbReference type="Gene3D" id="2.60.40.10">
    <property type="entry name" value="Immunoglobulins"/>
    <property type="match status" value="1"/>
</dbReference>
<name>C1MLV5_MICPC</name>
<evidence type="ECO:0000313" key="3">
    <source>
        <dbReference type="Proteomes" id="UP000001876"/>
    </source>
</evidence>
<dbReference type="InterPro" id="IPR014756">
    <property type="entry name" value="Ig_E-set"/>
</dbReference>
<feature type="non-terminal residue" evidence="2">
    <location>
        <position position="616"/>
    </location>
</feature>
<dbReference type="Pfam" id="PF01833">
    <property type="entry name" value="TIG"/>
    <property type="match status" value="1"/>
</dbReference>
<accession>C1MLV5</accession>
<proteinExistence type="predicted"/>
<dbReference type="InterPro" id="IPR002909">
    <property type="entry name" value="IPT_dom"/>
</dbReference>
<dbReference type="InterPro" id="IPR013783">
    <property type="entry name" value="Ig-like_fold"/>
</dbReference>
<reference evidence="2 3" key="1">
    <citation type="journal article" date="2009" name="Science">
        <title>Green evolution and dynamic adaptations revealed by genomes of the marine picoeukaryotes Micromonas.</title>
        <authorList>
            <person name="Worden A.Z."/>
            <person name="Lee J.H."/>
            <person name="Mock T."/>
            <person name="Rouze P."/>
            <person name="Simmons M.P."/>
            <person name="Aerts A.L."/>
            <person name="Allen A.E."/>
            <person name="Cuvelier M.L."/>
            <person name="Derelle E."/>
            <person name="Everett M.V."/>
            <person name="Foulon E."/>
            <person name="Grimwood J."/>
            <person name="Gundlach H."/>
            <person name="Henrissat B."/>
            <person name="Napoli C."/>
            <person name="McDonald S.M."/>
            <person name="Parker M.S."/>
            <person name="Rombauts S."/>
            <person name="Salamov A."/>
            <person name="Von Dassow P."/>
            <person name="Badger J.H."/>
            <person name="Coutinho P.M."/>
            <person name="Demir E."/>
            <person name="Dubchak I."/>
            <person name="Gentemann C."/>
            <person name="Eikrem W."/>
            <person name="Gready J.E."/>
            <person name="John U."/>
            <person name="Lanier W."/>
            <person name="Lindquist E.A."/>
            <person name="Lucas S."/>
            <person name="Mayer K.F."/>
            <person name="Moreau H."/>
            <person name="Not F."/>
            <person name="Otillar R."/>
            <person name="Panaud O."/>
            <person name="Pangilinan J."/>
            <person name="Paulsen I."/>
            <person name="Piegu B."/>
            <person name="Poliakov A."/>
            <person name="Robbens S."/>
            <person name="Schmutz J."/>
            <person name="Toulza E."/>
            <person name="Wyss T."/>
            <person name="Zelensky A."/>
            <person name="Zhou K."/>
            <person name="Armbrust E.V."/>
            <person name="Bhattacharya D."/>
            <person name="Goodenough U.W."/>
            <person name="Van de Peer Y."/>
            <person name="Grigoriev I.V."/>
        </authorList>
    </citation>
    <scope>NUCLEOTIDE SEQUENCE [LARGE SCALE GENOMIC DNA]</scope>
    <source>
        <strain evidence="2 3">CCMP1545</strain>
    </source>
</reference>
<protein>
    <submittedName>
        <fullName evidence="2">Predicted protein</fullName>
    </submittedName>
</protein>
<dbReference type="CDD" id="cd00603">
    <property type="entry name" value="IPT_PCSR"/>
    <property type="match status" value="1"/>
</dbReference>
<keyword evidence="3" id="KW-1185">Reference proteome</keyword>
<evidence type="ECO:0000259" key="1">
    <source>
        <dbReference type="Pfam" id="PF01833"/>
    </source>
</evidence>